<dbReference type="Proteomes" id="UP001595872">
    <property type="component" value="Unassembled WGS sequence"/>
</dbReference>
<dbReference type="InterPro" id="IPR019587">
    <property type="entry name" value="Polyketide_cyclase/dehydratase"/>
</dbReference>
<evidence type="ECO:0000313" key="2">
    <source>
        <dbReference type="Proteomes" id="UP001595872"/>
    </source>
</evidence>
<accession>A0ABV9TWV1</accession>
<comment type="caution">
    <text evidence="1">The sequence shown here is derived from an EMBL/GenBank/DDBJ whole genome shotgun (WGS) entry which is preliminary data.</text>
</comment>
<organism evidence="1 2">
    <name type="scientific">Actinomadura gamaensis</name>
    <dbReference type="NCBI Taxonomy" id="1763541"/>
    <lineage>
        <taxon>Bacteria</taxon>
        <taxon>Bacillati</taxon>
        <taxon>Actinomycetota</taxon>
        <taxon>Actinomycetes</taxon>
        <taxon>Streptosporangiales</taxon>
        <taxon>Thermomonosporaceae</taxon>
        <taxon>Actinomadura</taxon>
    </lineage>
</organism>
<reference evidence="2" key="1">
    <citation type="journal article" date="2019" name="Int. J. Syst. Evol. Microbiol.">
        <title>The Global Catalogue of Microorganisms (GCM) 10K type strain sequencing project: providing services to taxonomists for standard genome sequencing and annotation.</title>
        <authorList>
            <consortium name="The Broad Institute Genomics Platform"/>
            <consortium name="The Broad Institute Genome Sequencing Center for Infectious Disease"/>
            <person name="Wu L."/>
            <person name="Ma J."/>
        </authorList>
    </citation>
    <scope>NUCLEOTIDE SEQUENCE [LARGE SCALE GENOMIC DNA]</scope>
    <source>
        <strain evidence="2">KLKA75</strain>
    </source>
</reference>
<proteinExistence type="predicted"/>
<dbReference type="Pfam" id="PF10604">
    <property type="entry name" value="Polyketide_cyc2"/>
    <property type="match status" value="1"/>
</dbReference>
<dbReference type="SUPFAM" id="SSF55961">
    <property type="entry name" value="Bet v1-like"/>
    <property type="match status" value="1"/>
</dbReference>
<gene>
    <name evidence="1" type="ORF">ACFPCY_14065</name>
</gene>
<evidence type="ECO:0000313" key="1">
    <source>
        <dbReference type="EMBL" id="MFC4908454.1"/>
    </source>
</evidence>
<protein>
    <submittedName>
        <fullName evidence="1">SRPBCC family protein</fullName>
    </submittedName>
</protein>
<sequence>MAVRNVHERRIAAPVERVGALLETLASADDRFWPVENWPRMRLDGGLAVGSAGGHGPIRYTVAAYVPGRRVRFAFTAPRGFNGFHELSVRPVGDGAADATDAADASDAAAVADAAGFADAATMLRHTLAMTVTGPARLTWPLAYRWLHDALIEDCFDRVEQSCTGRIDAPARWSRRVRLLRSLASAPSPSGA</sequence>
<name>A0ABV9TWV1_9ACTN</name>
<dbReference type="RefSeq" id="WP_378255073.1">
    <property type="nucleotide sequence ID" value="NZ_JBHSIT010000003.1"/>
</dbReference>
<keyword evidence="2" id="KW-1185">Reference proteome</keyword>
<dbReference type="EMBL" id="JBHSIT010000003">
    <property type="protein sequence ID" value="MFC4908454.1"/>
    <property type="molecule type" value="Genomic_DNA"/>
</dbReference>